<evidence type="ECO:0000256" key="7">
    <source>
        <dbReference type="ARBA" id="ARBA00022840"/>
    </source>
</evidence>
<comment type="subunit">
    <text evidence="3">Heterooligomeric complex of about 850 to 900 kDa that forms two stacked rings, 12 to 16 nm in diameter.</text>
</comment>
<dbReference type="AlphaFoldDB" id="A0A034WLE7"/>
<dbReference type="CTD" id="10576"/>
<proteinExistence type="inferred from homology"/>
<dbReference type="GO" id="GO:0140662">
    <property type="term" value="F:ATP-dependent protein folding chaperone"/>
    <property type="evidence" value="ECO:0007669"/>
    <property type="project" value="InterPro"/>
</dbReference>
<dbReference type="GO" id="GO:0016887">
    <property type="term" value="F:ATP hydrolysis activity"/>
    <property type="evidence" value="ECO:0007669"/>
    <property type="project" value="InterPro"/>
</dbReference>
<dbReference type="NCBIfam" id="NF041083">
    <property type="entry name" value="thermosome_beta"/>
    <property type="match status" value="1"/>
</dbReference>
<name>A0A034WLE7_BACDO</name>
<dbReference type="InterPro" id="IPR002423">
    <property type="entry name" value="Cpn60/GroEL/TCP-1"/>
</dbReference>
<keyword evidence="6 11" id="KW-0547">Nucleotide-binding</keyword>
<dbReference type="FunFam" id="1.10.560.10:FF:000017">
    <property type="entry name" value="T-complex protein 1 subunit eta"/>
    <property type="match status" value="1"/>
</dbReference>
<dbReference type="CDD" id="cd03336">
    <property type="entry name" value="TCP1_beta"/>
    <property type="match status" value="1"/>
</dbReference>
<dbReference type="SUPFAM" id="SSF52029">
    <property type="entry name" value="GroEL apical domain-like"/>
    <property type="match status" value="1"/>
</dbReference>
<dbReference type="PANTHER" id="PTHR11353">
    <property type="entry name" value="CHAPERONIN"/>
    <property type="match status" value="1"/>
</dbReference>
<gene>
    <name evidence="12" type="primary">TCPB</name>
    <name evidence="14" type="synonym">LOC105225503</name>
</gene>
<evidence type="ECO:0000313" key="12">
    <source>
        <dbReference type="EMBL" id="JAC54593.1"/>
    </source>
</evidence>
<dbReference type="InterPro" id="IPR027413">
    <property type="entry name" value="GROEL-like_equatorial_sf"/>
</dbReference>
<dbReference type="InterPro" id="IPR002194">
    <property type="entry name" value="Chaperonin_TCP-1_CS"/>
</dbReference>
<dbReference type="PROSITE" id="PS00750">
    <property type="entry name" value="TCP1_1"/>
    <property type="match status" value="1"/>
</dbReference>
<evidence type="ECO:0000256" key="5">
    <source>
        <dbReference type="ARBA" id="ARBA00022490"/>
    </source>
</evidence>
<dbReference type="GO" id="GO:0051082">
    <property type="term" value="F:unfolded protein binding"/>
    <property type="evidence" value="ECO:0007669"/>
    <property type="project" value="InterPro"/>
</dbReference>
<dbReference type="PROSITE" id="PS00751">
    <property type="entry name" value="TCP1_2"/>
    <property type="match status" value="1"/>
</dbReference>
<dbReference type="Pfam" id="PF00118">
    <property type="entry name" value="Cpn60_TCP1"/>
    <property type="match status" value="1"/>
</dbReference>
<evidence type="ECO:0000313" key="14">
    <source>
        <dbReference type="RefSeq" id="XP_011202300.1"/>
    </source>
</evidence>
<evidence type="ECO:0000256" key="6">
    <source>
        <dbReference type="ARBA" id="ARBA00022741"/>
    </source>
</evidence>
<reference evidence="14" key="2">
    <citation type="submission" date="2025-04" db="UniProtKB">
        <authorList>
            <consortium name="RefSeq"/>
        </authorList>
    </citation>
    <scope>IDENTIFICATION</scope>
    <source>
        <strain evidence="14">Punador</strain>
    </source>
</reference>
<comment type="subcellular location">
    <subcellularLocation>
        <location evidence="1">Cytoplasm</location>
    </subcellularLocation>
</comment>
<dbReference type="Gene3D" id="3.30.260.10">
    <property type="entry name" value="TCP-1-like chaperonin intermediate domain"/>
    <property type="match status" value="1"/>
</dbReference>
<evidence type="ECO:0000313" key="13">
    <source>
        <dbReference type="Proteomes" id="UP001652620"/>
    </source>
</evidence>
<dbReference type="SUPFAM" id="SSF54849">
    <property type="entry name" value="GroEL-intermediate domain like"/>
    <property type="match status" value="1"/>
</dbReference>
<dbReference type="GeneID" id="105225503"/>
<organism evidence="12">
    <name type="scientific">Bactrocera dorsalis</name>
    <name type="common">Oriental fruit fly</name>
    <name type="synonym">Dacus dorsalis</name>
    <dbReference type="NCBI Taxonomy" id="27457"/>
    <lineage>
        <taxon>Eukaryota</taxon>
        <taxon>Metazoa</taxon>
        <taxon>Ecdysozoa</taxon>
        <taxon>Arthropoda</taxon>
        <taxon>Hexapoda</taxon>
        <taxon>Insecta</taxon>
        <taxon>Pterygota</taxon>
        <taxon>Neoptera</taxon>
        <taxon>Endopterygota</taxon>
        <taxon>Diptera</taxon>
        <taxon>Brachycera</taxon>
        <taxon>Muscomorpha</taxon>
        <taxon>Tephritoidea</taxon>
        <taxon>Tephritidae</taxon>
        <taxon>Bactrocera</taxon>
        <taxon>Bactrocera</taxon>
    </lineage>
</organism>
<reference evidence="12" key="1">
    <citation type="journal article" date="2014" name="BMC Genomics">
        <title>Characterizing the developmental transcriptome of the oriental fruit fly, Bactrocera dorsalis (Diptera: Tephritidae) through comparative genomic analysis with Drosophila melanogaster utilizing modENCODE datasets.</title>
        <authorList>
            <person name="Geib S.M."/>
            <person name="Calla B."/>
            <person name="Hall B."/>
            <person name="Hou S."/>
            <person name="Manoukis N.C."/>
        </authorList>
    </citation>
    <scope>NUCLEOTIDE SEQUENCE</scope>
    <source>
        <strain evidence="12">Punador</strain>
    </source>
</reference>
<dbReference type="InterPro" id="IPR027409">
    <property type="entry name" value="GroEL-like_apical_dom_sf"/>
</dbReference>
<dbReference type="InterPro" id="IPR053374">
    <property type="entry name" value="TCP-1_chaperonin"/>
</dbReference>
<evidence type="ECO:0000256" key="2">
    <source>
        <dbReference type="ARBA" id="ARBA00008020"/>
    </source>
</evidence>
<dbReference type="GO" id="GO:0005832">
    <property type="term" value="C:chaperonin-containing T-complex"/>
    <property type="evidence" value="ECO:0007669"/>
    <property type="project" value="InterPro"/>
</dbReference>
<sequence>MEMSLNPVRVLKSEAQEEKAEMARLSSFIGAIAIGDLVKSTLGPKGMDKILVAHGRNAGQVEVTNDGATILRAVGVDNPAAKILVDMSRVQDQEVGDGTTSVTVLAAELLREAEKLVEQKLHPQIIIAGWRLATQVAREALTQASQDNSANDVKFKEDLLNIARTTLSSKILHQHKEFFSKLAVDAVLRLKGSGELHAIQIIKKTGGTLDDSFLDDGFLLDKKPGVHQPQRIEKAKILIANTPMDTDKIKVFGSTIKVDSLAKIADLELAEKEKMKDKVQKILNHNCNVFINRQLIYNYPEQLFADAGVMAIEHADFDGIERLALVTGGEIVSTFDNPSLVKLGECDVIEQVMIGEDTLLRFSGVKLGEACTVVIRGATQQIIDEADRSLHDALCVLAATVKESRIVYGGGCSEALMANAVFKKAGETPGKEAIAMEAFARALLALPTAIADNAGYDSAQLVSELRAAHAQGKSAIGLDMEKGKVGDMKELGITESFAVKRQVLMSASEAAEMILRVDDIIRCAPRRRVPDRGYC</sequence>
<evidence type="ECO:0000256" key="8">
    <source>
        <dbReference type="ARBA" id="ARBA00023186"/>
    </source>
</evidence>
<keyword evidence="5" id="KW-0963">Cytoplasm</keyword>
<dbReference type="Gene3D" id="3.50.7.10">
    <property type="entry name" value="GroEL"/>
    <property type="match status" value="1"/>
</dbReference>
<dbReference type="OMA" id="CAEMVMS"/>
<dbReference type="GO" id="GO:0005524">
    <property type="term" value="F:ATP binding"/>
    <property type="evidence" value="ECO:0007669"/>
    <property type="project" value="UniProtKB-KW"/>
</dbReference>
<accession>A0A034WLE7</accession>
<evidence type="ECO:0000256" key="10">
    <source>
        <dbReference type="ARBA" id="ARBA00033237"/>
    </source>
</evidence>
<protein>
    <recommendedName>
        <fullName evidence="4">T-complex protein 1 subunit beta</fullName>
    </recommendedName>
    <alternativeName>
        <fullName evidence="10">CCT-beta</fullName>
    </alternativeName>
</protein>
<dbReference type="RefSeq" id="XP_011202300.1">
    <property type="nucleotide sequence ID" value="XM_011203998.3"/>
</dbReference>
<dbReference type="FunFam" id="3.30.260.10:FF:000025">
    <property type="entry name" value="Chaperonin containing TCP1 subunit 2"/>
    <property type="match status" value="1"/>
</dbReference>
<evidence type="ECO:0000256" key="3">
    <source>
        <dbReference type="ARBA" id="ARBA00011531"/>
    </source>
</evidence>
<evidence type="ECO:0000256" key="11">
    <source>
        <dbReference type="RuleBase" id="RU004187"/>
    </source>
</evidence>
<dbReference type="FunFam" id="3.50.7.10:FF:000002">
    <property type="entry name" value="T-complex protein 1 subunit beta"/>
    <property type="match status" value="1"/>
</dbReference>
<dbReference type="OrthoDB" id="10259763at2759"/>
<evidence type="ECO:0000256" key="1">
    <source>
        <dbReference type="ARBA" id="ARBA00004496"/>
    </source>
</evidence>
<evidence type="ECO:0000256" key="4">
    <source>
        <dbReference type="ARBA" id="ARBA00018961"/>
    </source>
</evidence>
<dbReference type="PROSITE" id="PS00995">
    <property type="entry name" value="TCP1_3"/>
    <property type="match status" value="1"/>
</dbReference>
<keyword evidence="13" id="KW-1185">Reference proteome</keyword>
<dbReference type="KEGG" id="bdr:105225503"/>
<evidence type="ECO:0000256" key="9">
    <source>
        <dbReference type="ARBA" id="ARBA00024677"/>
    </source>
</evidence>
<keyword evidence="7 11" id="KW-0067">ATP-binding</keyword>
<dbReference type="Proteomes" id="UP001652620">
    <property type="component" value="Unplaced"/>
</dbReference>
<comment type="function">
    <text evidence="9">Molecular chaperone; assists the folding of proteins upon ATP hydrolysis. Known to play a role, in vitro, in the folding of actin and tubulin.</text>
</comment>
<dbReference type="InterPro" id="IPR017998">
    <property type="entry name" value="Chaperone_TCP-1"/>
</dbReference>
<dbReference type="SUPFAM" id="SSF48592">
    <property type="entry name" value="GroEL equatorial domain-like"/>
    <property type="match status" value="1"/>
</dbReference>
<dbReference type="NCBIfam" id="TIGR02341">
    <property type="entry name" value="chap_CCT_beta"/>
    <property type="match status" value="1"/>
</dbReference>
<dbReference type="Gene3D" id="1.10.560.10">
    <property type="entry name" value="GroEL-like equatorial domain"/>
    <property type="match status" value="1"/>
</dbReference>
<dbReference type="EMBL" id="GAKP01004359">
    <property type="protein sequence ID" value="JAC54593.1"/>
    <property type="molecule type" value="Transcribed_RNA"/>
</dbReference>
<dbReference type="InterPro" id="IPR027410">
    <property type="entry name" value="TCP-1-like_intermed_sf"/>
</dbReference>
<comment type="similarity">
    <text evidence="2 11">Belongs to the TCP-1 chaperonin family.</text>
</comment>
<dbReference type="PRINTS" id="PR00304">
    <property type="entry name" value="TCOMPLEXTCP1"/>
</dbReference>
<dbReference type="InterPro" id="IPR012716">
    <property type="entry name" value="Chap_CCT_beta"/>
</dbReference>
<dbReference type="FunFam" id="1.10.560.10:FF:000045">
    <property type="entry name" value="T-complex protein 1 subunit eta"/>
    <property type="match status" value="1"/>
</dbReference>
<keyword evidence="8 11" id="KW-0143">Chaperone</keyword>